<dbReference type="Pfam" id="PF08240">
    <property type="entry name" value="ADH_N"/>
    <property type="match status" value="1"/>
</dbReference>
<proteinExistence type="inferred from homology"/>
<keyword evidence="9" id="KW-1185">Reference proteome</keyword>
<dbReference type="InterPro" id="IPR013149">
    <property type="entry name" value="ADH-like_C"/>
</dbReference>
<evidence type="ECO:0000256" key="1">
    <source>
        <dbReference type="ARBA" id="ARBA00001947"/>
    </source>
</evidence>
<accession>A0A4Y6V111</accession>
<protein>
    <submittedName>
        <fullName evidence="8">2,3-butanediol dehydrogenase</fullName>
    </submittedName>
</protein>
<dbReference type="SMART" id="SM00829">
    <property type="entry name" value="PKS_ER"/>
    <property type="match status" value="1"/>
</dbReference>
<dbReference type="PANTHER" id="PTHR43161">
    <property type="entry name" value="SORBITOL DEHYDROGENASE"/>
    <property type="match status" value="1"/>
</dbReference>
<evidence type="ECO:0000313" key="9">
    <source>
        <dbReference type="Proteomes" id="UP000316968"/>
    </source>
</evidence>
<gene>
    <name evidence="8" type="ORF">FFV09_20725</name>
</gene>
<dbReference type="OrthoDB" id="9777057at2"/>
<reference evidence="8 9" key="1">
    <citation type="submission" date="2019-06" db="EMBL/GenBank/DDBJ databases">
        <title>Saccharibacillus brassicae sp. nov., an endophytic bacterium isolated from Chinese cabbage seeds (Brassica pekinensis).</title>
        <authorList>
            <person name="Jiang L."/>
            <person name="Lee J."/>
            <person name="Kim S.W."/>
        </authorList>
    </citation>
    <scope>NUCLEOTIDE SEQUENCE [LARGE SCALE GENOMIC DNA]</scope>
    <source>
        <strain evidence="9">KCTC 43072 / ATSA2</strain>
    </source>
</reference>
<dbReference type="Pfam" id="PF00107">
    <property type="entry name" value="ADH_zinc_N"/>
    <property type="match status" value="1"/>
</dbReference>
<keyword evidence="4 6" id="KW-0862">Zinc</keyword>
<dbReference type="Gene3D" id="3.40.50.720">
    <property type="entry name" value="NAD(P)-binding Rossmann-like Domain"/>
    <property type="match status" value="1"/>
</dbReference>
<dbReference type="PROSITE" id="PS00059">
    <property type="entry name" value="ADH_ZINC"/>
    <property type="match status" value="1"/>
</dbReference>
<dbReference type="EMBL" id="CP041217">
    <property type="protein sequence ID" value="QDH23064.1"/>
    <property type="molecule type" value="Genomic_DNA"/>
</dbReference>
<evidence type="ECO:0000256" key="4">
    <source>
        <dbReference type="ARBA" id="ARBA00022833"/>
    </source>
</evidence>
<comment type="cofactor">
    <cofactor evidence="1 6">
        <name>Zn(2+)</name>
        <dbReference type="ChEBI" id="CHEBI:29105"/>
    </cofactor>
</comment>
<dbReference type="PANTHER" id="PTHR43161:SF26">
    <property type="entry name" value="GALACTITOL 1-PHOSPHATE 5-DEHYDROGENASE"/>
    <property type="match status" value="1"/>
</dbReference>
<organism evidence="8 9">
    <name type="scientific">Saccharibacillus brassicae</name>
    <dbReference type="NCBI Taxonomy" id="2583377"/>
    <lineage>
        <taxon>Bacteria</taxon>
        <taxon>Bacillati</taxon>
        <taxon>Bacillota</taxon>
        <taxon>Bacilli</taxon>
        <taxon>Bacillales</taxon>
        <taxon>Paenibacillaceae</taxon>
        <taxon>Saccharibacillus</taxon>
    </lineage>
</organism>
<dbReference type="GO" id="GO:0000721">
    <property type="term" value="F:(R,R)-butanediol dehydrogenase activity"/>
    <property type="evidence" value="ECO:0007669"/>
    <property type="project" value="TreeGrafter"/>
</dbReference>
<dbReference type="InterPro" id="IPR011032">
    <property type="entry name" value="GroES-like_sf"/>
</dbReference>
<dbReference type="InterPro" id="IPR036291">
    <property type="entry name" value="NAD(P)-bd_dom_sf"/>
</dbReference>
<keyword evidence="3 6" id="KW-0479">Metal-binding</keyword>
<name>A0A4Y6V111_SACBS</name>
<dbReference type="CDD" id="cd08233">
    <property type="entry name" value="butanediol_DH_like"/>
    <property type="match status" value="1"/>
</dbReference>
<evidence type="ECO:0000256" key="5">
    <source>
        <dbReference type="ARBA" id="ARBA00023002"/>
    </source>
</evidence>
<comment type="similarity">
    <text evidence="2 6">Belongs to the zinc-containing alcohol dehydrogenase family.</text>
</comment>
<sequence>MKALRWHGPKDLRLEKIEEPAAKPGKVKIKVEWCGICGSDLHEYTAGPIFIPAGKPHPITGESAPVVMGHEFSGRVVETGEGVTRVQVGDRVVVEPIYACGKCEACRKGKYNLCENMGFLGLAGGGGGFSEYVAAEEYMVHKIPDSLSYEQGALVEPSAVALHAVRQSKLKVGDKAAVFGAGPIGLLVIEALKASGAAEIYAIELSPERKAKAAELGAIVLDPKEIDVVAELHARTNGGVDVAYEVTGVPPVLTQALESTNIGGELMIVSIFETEAPILPNRIVMKERTVKGIIGYRDVFPAVISLMEQGYFPADRLVTKRIGLDDVLGEGFETLLKEKNQVKILVKAE</sequence>
<evidence type="ECO:0000256" key="2">
    <source>
        <dbReference type="ARBA" id="ARBA00008072"/>
    </source>
</evidence>
<dbReference type="RefSeq" id="WP_141449601.1">
    <property type="nucleotide sequence ID" value="NZ_CP041217.1"/>
</dbReference>
<dbReference type="Proteomes" id="UP000316968">
    <property type="component" value="Chromosome"/>
</dbReference>
<evidence type="ECO:0000259" key="7">
    <source>
        <dbReference type="SMART" id="SM00829"/>
    </source>
</evidence>
<feature type="domain" description="Enoyl reductase (ER)" evidence="7">
    <location>
        <begin position="8"/>
        <end position="346"/>
    </location>
</feature>
<evidence type="ECO:0000256" key="3">
    <source>
        <dbReference type="ARBA" id="ARBA00022723"/>
    </source>
</evidence>
<dbReference type="InterPro" id="IPR020843">
    <property type="entry name" value="ER"/>
</dbReference>
<dbReference type="InterPro" id="IPR002328">
    <property type="entry name" value="ADH_Zn_CS"/>
</dbReference>
<keyword evidence="5" id="KW-0560">Oxidoreductase</keyword>
<dbReference type="Gene3D" id="3.90.180.10">
    <property type="entry name" value="Medium-chain alcohol dehydrogenases, catalytic domain"/>
    <property type="match status" value="1"/>
</dbReference>
<dbReference type="GO" id="GO:0008270">
    <property type="term" value="F:zinc ion binding"/>
    <property type="evidence" value="ECO:0007669"/>
    <property type="project" value="InterPro"/>
</dbReference>
<dbReference type="InterPro" id="IPR013154">
    <property type="entry name" value="ADH-like_N"/>
</dbReference>
<evidence type="ECO:0000256" key="6">
    <source>
        <dbReference type="RuleBase" id="RU361277"/>
    </source>
</evidence>
<dbReference type="SUPFAM" id="SSF51735">
    <property type="entry name" value="NAD(P)-binding Rossmann-fold domains"/>
    <property type="match status" value="1"/>
</dbReference>
<dbReference type="KEGG" id="saca:FFV09_20725"/>
<evidence type="ECO:0000313" key="8">
    <source>
        <dbReference type="EMBL" id="QDH23064.1"/>
    </source>
</evidence>
<dbReference type="SUPFAM" id="SSF50129">
    <property type="entry name" value="GroES-like"/>
    <property type="match status" value="1"/>
</dbReference>
<dbReference type="AlphaFoldDB" id="A0A4Y6V111"/>